<dbReference type="EMBL" id="CP092085">
    <property type="protein sequence ID" value="UUN99714.1"/>
    <property type="molecule type" value="Genomic_DNA"/>
</dbReference>
<dbReference type="GeneID" id="69462782"/>
<dbReference type="KEGG" id="aber:BSR55_11675"/>
<dbReference type="Proteomes" id="UP000644140">
    <property type="component" value="Chromosome"/>
</dbReference>
<evidence type="ECO:0000313" key="2">
    <source>
        <dbReference type="Proteomes" id="UP000644140"/>
    </source>
</evidence>
<accession>A0A0A8TRT4</accession>
<dbReference type="STRING" id="106648.GCA_000753985_00705"/>
<evidence type="ECO:0000313" key="1">
    <source>
        <dbReference type="EMBL" id="UUN99714.1"/>
    </source>
</evidence>
<dbReference type="eggNOG" id="ENOG5032PQA">
    <property type="taxonomic scope" value="Bacteria"/>
</dbReference>
<name>A0A0A8TRT4_ACIBZ</name>
<dbReference type="AlphaFoldDB" id="A0A0A8TRT4"/>
<sequence>MLVKIEDGFYLNSLHIIAVHVSKNMITQDFSIDIKYTPHSQKANGTYHKKCQSKAEADLFLQSLHQQIAKI</sequence>
<protein>
    <submittedName>
        <fullName evidence="1">Uncharacterized protein</fullName>
    </submittedName>
</protein>
<organism evidence="1 2">
    <name type="scientific">Acinetobacter bereziniae</name>
    <name type="common">Acinetobacter genomosp. 10</name>
    <dbReference type="NCBI Taxonomy" id="106648"/>
    <lineage>
        <taxon>Bacteria</taxon>
        <taxon>Pseudomonadati</taxon>
        <taxon>Pseudomonadota</taxon>
        <taxon>Gammaproteobacteria</taxon>
        <taxon>Moraxellales</taxon>
        <taxon>Moraxellaceae</taxon>
        <taxon>Acinetobacter</taxon>
    </lineage>
</organism>
<dbReference type="RefSeq" id="WP_004830520.1">
    <property type="nucleotide sequence ID" value="NZ_BBLJ01000043.1"/>
</dbReference>
<proteinExistence type="predicted"/>
<gene>
    <name evidence="1" type="ORF">I9054_009815</name>
</gene>
<reference evidence="1" key="1">
    <citation type="submission" date="2022-02" db="EMBL/GenBank/DDBJ databases">
        <title>Characterization of Tn125 harboring carbapenem-resistant Acinetobacter bereziniae clinical isolates.</title>
        <authorList>
            <person name="Wong N.-K."/>
            <person name="Pan Q."/>
        </authorList>
    </citation>
    <scope>NUCLEOTIDE SEQUENCE</scope>
    <source>
        <strain evidence="1">GD03393</strain>
    </source>
</reference>